<keyword evidence="7" id="KW-1185">Reference proteome</keyword>
<dbReference type="GO" id="GO:0003677">
    <property type="term" value="F:DNA binding"/>
    <property type="evidence" value="ECO:0007669"/>
    <property type="project" value="UniProtKB-KW"/>
</dbReference>
<dbReference type="SMART" id="SM00419">
    <property type="entry name" value="HTH_CRP"/>
    <property type="match status" value="1"/>
</dbReference>
<dbReference type="Pfam" id="PF00027">
    <property type="entry name" value="cNMP_binding"/>
    <property type="match status" value="1"/>
</dbReference>
<dbReference type="KEGG" id="pbf:CFX0092_A3420"/>
<dbReference type="Proteomes" id="UP000215027">
    <property type="component" value="Chromosome I"/>
</dbReference>
<dbReference type="GO" id="GO:0005829">
    <property type="term" value="C:cytosol"/>
    <property type="evidence" value="ECO:0007669"/>
    <property type="project" value="TreeGrafter"/>
</dbReference>
<dbReference type="CDD" id="cd00038">
    <property type="entry name" value="CAP_ED"/>
    <property type="match status" value="1"/>
</dbReference>
<proteinExistence type="predicted"/>
<sequence length="237" mass="26663">MVLQITSDRQPRQIELIRNTPLLAGLRAENLMRLAQSSRFVTVHKGDYLFLQHDPADALYILCAGEMAVILTSIDGREMLIDELKLGDCFGEVALLASGTRTAGAQAREDCEVLEIAAGAFLSVLDTEPQLARRMLTVATQRLFKSQKRESALAFLDAPARLARVLLEMDEADRRGPDKGFIILSQDELARRTGLSRQTVTSVISRWRKQQWILTGRGRIMLLQRDELRHVQDHSLL</sequence>
<dbReference type="SMART" id="SM00100">
    <property type="entry name" value="cNMP"/>
    <property type="match status" value="1"/>
</dbReference>
<dbReference type="PROSITE" id="PS00889">
    <property type="entry name" value="CNMP_BINDING_2"/>
    <property type="match status" value="1"/>
</dbReference>
<dbReference type="Gene3D" id="2.60.120.10">
    <property type="entry name" value="Jelly Rolls"/>
    <property type="match status" value="1"/>
</dbReference>
<dbReference type="OrthoDB" id="9798104at2"/>
<evidence type="ECO:0000256" key="1">
    <source>
        <dbReference type="ARBA" id="ARBA00023015"/>
    </source>
</evidence>
<evidence type="ECO:0000259" key="5">
    <source>
        <dbReference type="PROSITE" id="PS51063"/>
    </source>
</evidence>
<keyword evidence="3" id="KW-0804">Transcription</keyword>
<dbReference type="GO" id="GO:0003700">
    <property type="term" value="F:DNA-binding transcription factor activity"/>
    <property type="evidence" value="ECO:0007669"/>
    <property type="project" value="TreeGrafter"/>
</dbReference>
<name>A0A160T7I9_9CHLR</name>
<evidence type="ECO:0000313" key="7">
    <source>
        <dbReference type="Proteomes" id="UP000215027"/>
    </source>
</evidence>
<dbReference type="InterPro" id="IPR036388">
    <property type="entry name" value="WH-like_DNA-bd_sf"/>
</dbReference>
<dbReference type="InterPro" id="IPR018490">
    <property type="entry name" value="cNMP-bd_dom_sf"/>
</dbReference>
<reference evidence="6" key="1">
    <citation type="submission" date="2016-01" db="EMBL/GenBank/DDBJ databases">
        <authorList>
            <person name="Mcilroy J.S."/>
            <person name="Karst M S."/>
            <person name="Albertsen M."/>
        </authorList>
    </citation>
    <scope>NUCLEOTIDE SEQUENCE</scope>
    <source>
        <strain evidence="6">Cfx-K</strain>
    </source>
</reference>
<dbReference type="AlphaFoldDB" id="A0A160T7I9"/>
<keyword evidence="1" id="KW-0805">Transcription regulation</keyword>
<dbReference type="PROSITE" id="PS50042">
    <property type="entry name" value="CNMP_BINDING_3"/>
    <property type="match status" value="1"/>
</dbReference>
<accession>A0A160T7I9</accession>
<evidence type="ECO:0000256" key="3">
    <source>
        <dbReference type="ARBA" id="ARBA00023163"/>
    </source>
</evidence>
<evidence type="ECO:0000313" key="6">
    <source>
        <dbReference type="EMBL" id="CUS05298.2"/>
    </source>
</evidence>
<dbReference type="PROSITE" id="PS51063">
    <property type="entry name" value="HTH_CRP_2"/>
    <property type="match status" value="1"/>
</dbReference>
<organism evidence="6 7">
    <name type="scientific">Candidatus Promineifilum breve</name>
    <dbReference type="NCBI Taxonomy" id="1806508"/>
    <lineage>
        <taxon>Bacteria</taxon>
        <taxon>Bacillati</taxon>
        <taxon>Chloroflexota</taxon>
        <taxon>Ardenticatenia</taxon>
        <taxon>Candidatus Promineifilales</taxon>
        <taxon>Candidatus Promineifilaceae</taxon>
        <taxon>Candidatus Promineifilum</taxon>
    </lineage>
</organism>
<dbReference type="InterPro" id="IPR018488">
    <property type="entry name" value="cNMP-bd_CS"/>
</dbReference>
<dbReference type="InterPro" id="IPR036390">
    <property type="entry name" value="WH_DNA-bd_sf"/>
</dbReference>
<dbReference type="InterPro" id="IPR012318">
    <property type="entry name" value="HTH_CRP"/>
</dbReference>
<dbReference type="EMBL" id="LN890655">
    <property type="protein sequence ID" value="CUS05298.2"/>
    <property type="molecule type" value="Genomic_DNA"/>
</dbReference>
<evidence type="ECO:0000256" key="2">
    <source>
        <dbReference type="ARBA" id="ARBA00023125"/>
    </source>
</evidence>
<evidence type="ECO:0000259" key="4">
    <source>
        <dbReference type="PROSITE" id="PS50042"/>
    </source>
</evidence>
<dbReference type="InterPro" id="IPR050397">
    <property type="entry name" value="Env_Response_Regulators"/>
</dbReference>
<dbReference type="PANTHER" id="PTHR24567">
    <property type="entry name" value="CRP FAMILY TRANSCRIPTIONAL REGULATORY PROTEIN"/>
    <property type="match status" value="1"/>
</dbReference>
<dbReference type="InterPro" id="IPR014710">
    <property type="entry name" value="RmlC-like_jellyroll"/>
</dbReference>
<dbReference type="Pfam" id="PF13545">
    <property type="entry name" value="HTH_Crp_2"/>
    <property type="match status" value="1"/>
</dbReference>
<feature type="domain" description="HTH crp-type" evidence="5">
    <location>
        <begin position="156"/>
        <end position="226"/>
    </location>
</feature>
<dbReference type="Gene3D" id="1.10.10.10">
    <property type="entry name" value="Winged helix-like DNA-binding domain superfamily/Winged helix DNA-binding domain"/>
    <property type="match status" value="1"/>
</dbReference>
<protein>
    <submittedName>
        <fullName evidence="6">cAMP-binding protein-catabolite gene activator and regulatory subunit of cAMP-dependent protein kinase</fullName>
    </submittedName>
</protein>
<dbReference type="InterPro" id="IPR000595">
    <property type="entry name" value="cNMP-bd_dom"/>
</dbReference>
<dbReference type="SUPFAM" id="SSF51206">
    <property type="entry name" value="cAMP-binding domain-like"/>
    <property type="match status" value="1"/>
</dbReference>
<dbReference type="PANTHER" id="PTHR24567:SF74">
    <property type="entry name" value="HTH-TYPE TRANSCRIPTIONAL REGULATOR ARCR"/>
    <property type="match status" value="1"/>
</dbReference>
<feature type="domain" description="Cyclic nucleotide-binding" evidence="4">
    <location>
        <begin position="22"/>
        <end position="142"/>
    </location>
</feature>
<gene>
    <name evidence="6" type="ORF">CFX0092_A3420</name>
</gene>
<dbReference type="SUPFAM" id="SSF46785">
    <property type="entry name" value="Winged helix' DNA-binding domain"/>
    <property type="match status" value="1"/>
</dbReference>
<keyword evidence="2" id="KW-0238">DNA-binding</keyword>